<name>A0A542DLW1_AMYCI</name>
<feature type="domain" description="Excalibur calcium-binding" evidence="4">
    <location>
        <begin position="30"/>
        <end position="67"/>
    </location>
</feature>
<evidence type="ECO:0000256" key="2">
    <source>
        <dbReference type="SAM" id="Phobius"/>
    </source>
</evidence>
<dbReference type="Proteomes" id="UP000320876">
    <property type="component" value="Unassembled WGS sequence"/>
</dbReference>
<feature type="compositionally biased region" description="Basic and acidic residues" evidence="1">
    <location>
        <begin position="53"/>
        <end position="62"/>
    </location>
</feature>
<dbReference type="SMART" id="SM00894">
    <property type="entry name" value="Excalibur"/>
    <property type="match status" value="2"/>
</dbReference>
<comment type="caution">
    <text evidence="5">The sequence shown here is derived from an EMBL/GenBank/DDBJ whole genome shotgun (WGS) entry which is preliminary data.</text>
</comment>
<evidence type="ECO:0000256" key="3">
    <source>
        <dbReference type="SAM" id="SignalP"/>
    </source>
</evidence>
<feature type="domain" description="Excalibur calcium-binding" evidence="4">
    <location>
        <begin position="104"/>
        <end position="141"/>
    </location>
</feature>
<feature type="signal peptide" evidence="3">
    <location>
        <begin position="1"/>
        <end position="27"/>
    </location>
</feature>
<evidence type="ECO:0000313" key="6">
    <source>
        <dbReference type="Proteomes" id="UP000320876"/>
    </source>
</evidence>
<protein>
    <submittedName>
        <fullName evidence="5">Excalibur calcium-binding domain-containing protein</fullName>
    </submittedName>
</protein>
<feature type="chain" id="PRO_5021742848" evidence="3">
    <location>
        <begin position="28"/>
        <end position="201"/>
    </location>
</feature>
<proteinExistence type="predicted"/>
<dbReference type="EMBL" id="VFML01000001">
    <property type="protein sequence ID" value="TQJ04082.1"/>
    <property type="molecule type" value="Genomic_DNA"/>
</dbReference>
<keyword evidence="6" id="KW-1185">Reference proteome</keyword>
<accession>A0A542DLW1</accession>
<keyword evidence="2" id="KW-0472">Membrane</keyword>
<keyword evidence="2" id="KW-1133">Transmembrane helix</keyword>
<feature type="compositionally biased region" description="Basic and acidic residues" evidence="1">
    <location>
        <begin position="85"/>
        <end position="108"/>
    </location>
</feature>
<organism evidence="5 6">
    <name type="scientific">Amycolatopsis cihanbeyliensis</name>
    <dbReference type="NCBI Taxonomy" id="1128664"/>
    <lineage>
        <taxon>Bacteria</taxon>
        <taxon>Bacillati</taxon>
        <taxon>Actinomycetota</taxon>
        <taxon>Actinomycetes</taxon>
        <taxon>Pseudonocardiales</taxon>
        <taxon>Pseudonocardiaceae</taxon>
        <taxon>Amycolatopsis</taxon>
    </lineage>
</organism>
<evidence type="ECO:0000313" key="5">
    <source>
        <dbReference type="EMBL" id="TQJ04082.1"/>
    </source>
</evidence>
<feature type="region of interest" description="Disordered" evidence="1">
    <location>
        <begin position="42"/>
        <end position="109"/>
    </location>
</feature>
<sequence length="201" mass="20597">MSLIRRTVVTVSALLISGMVGAGSASAAQDRYNCGDFATQPEAQKVLDSTPGDPHDLDRDGDGIACESLPGGPGGEPGTDPTTTKPERTTTDAPKETTTRQAPEDKNCPDFPNQAAAQAVLNADPSDPHRLDGDDDGYACESHFGEPEQRQVEVRPVGGVDTGGGAGKDDTALVALGGLVLIGAGAGVALVVRRRAHAGNR</sequence>
<evidence type="ECO:0000256" key="1">
    <source>
        <dbReference type="SAM" id="MobiDB-lite"/>
    </source>
</evidence>
<feature type="transmembrane region" description="Helical" evidence="2">
    <location>
        <begin position="172"/>
        <end position="192"/>
    </location>
</feature>
<keyword evidence="2" id="KW-0812">Transmembrane</keyword>
<dbReference type="Pfam" id="PF05901">
    <property type="entry name" value="Excalibur"/>
    <property type="match status" value="2"/>
</dbReference>
<evidence type="ECO:0000259" key="4">
    <source>
        <dbReference type="SMART" id="SM00894"/>
    </source>
</evidence>
<keyword evidence="3" id="KW-0732">Signal</keyword>
<reference evidence="5 6" key="1">
    <citation type="submission" date="2019-06" db="EMBL/GenBank/DDBJ databases">
        <title>Sequencing the genomes of 1000 actinobacteria strains.</title>
        <authorList>
            <person name="Klenk H.-P."/>
        </authorList>
    </citation>
    <scope>NUCLEOTIDE SEQUENCE [LARGE SCALE GENOMIC DNA]</scope>
    <source>
        <strain evidence="5 6">DSM 45679</strain>
    </source>
</reference>
<dbReference type="InterPro" id="IPR008613">
    <property type="entry name" value="Excalibur_Ca-bd_domain"/>
</dbReference>
<gene>
    <name evidence="5" type="ORF">FB471_3863</name>
</gene>
<dbReference type="AlphaFoldDB" id="A0A542DLW1"/>